<evidence type="ECO:0000313" key="3">
    <source>
        <dbReference type="Proteomes" id="UP000014073"/>
    </source>
</evidence>
<evidence type="ECO:0000256" key="1">
    <source>
        <dbReference type="SAM" id="MobiDB-lite"/>
    </source>
</evidence>
<accession>S0FBX3</accession>
<protein>
    <submittedName>
        <fullName evidence="2">Uncharacterized protein</fullName>
    </submittedName>
</protein>
<keyword evidence="3" id="KW-1185">Reference proteome</keyword>
<proteinExistence type="predicted"/>
<name>S0FBX3_9BACT</name>
<reference evidence="2 3" key="1">
    <citation type="submission" date="2008-12" db="EMBL/GenBank/DDBJ databases">
        <authorList>
            <person name="Fulton L."/>
            <person name="Clifton S."/>
            <person name="Fulton B."/>
            <person name="Xu J."/>
            <person name="Minx P."/>
            <person name="Pepin K.H."/>
            <person name="Johnson M."/>
            <person name="Bhonagiri V."/>
            <person name="Nash W.E."/>
            <person name="Mardis E.R."/>
            <person name="Wilson R.K."/>
        </authorList>
    </citation>
    <scope>NUCLEOTIDE SEQUENCE [LARGE SCALE GENOMIC DNA]</scope>
    <source>
        <strain evidence="2 3">DSM 18228</strain>
    </source>
</reference>
<gene>
    <name evidence="2" type="ORF">BACCOPRO_03491</name>
</gene>
<feature type="region of interest" description="Disordered" evidence="1">
    <location>
        <begin position="1"/>
        <end position="21"/>
    </location>
</feature>
<organism evidence="2 3">
    <name type="scientific">Phocaeicola coprophilus DSM 18228 = JCM 13818</name>
    <dbReference type="NCBI Taxonomy" id="547042"/>
    <lineage>
        <taxon>Bacteria</taxon>
        <taxon>Pseudomonadati</taxon>
        <taxon>Bacteroidota</taxon>
        <taxon>Bacteroidia</taxon>
        <taxon>Bacteroidales</taxon>
        <taxon>Bacteroidaceae</taxon>
        <taxon>Phocaeicola</taxon>
    </lineage>
</organism>
<dbReference type="STRING" id="547042.BACCOPRO_03491"/>
<dbReference type="HOGENOM" id="CLU_3284767_0_0_10"/>
<sequence>MRTFPLPPVRKPAEAEGEDSEKDKRIILNDFGILLFSCRK</sequence>
<dbReference type="EMBL" id="ACBW01000219">
    <property type="protein sequence ID" value="EEF77968.1"/>
    <property type="molecule type" value="Genomic_DNA"/>
</dbReference>
<dbReference type="AlphaFoldDB" id="S0FBX3"/>
<evidence type="ECO:0000313" key="2">
    <source>
        <dbReference type="EMBL" id="EEF77968.1"/>
    </source>
</evidence>
<feature type="compositionally biased region" description="Pro residues" evidence="1">
    <location>
        <begin position="1"/>
        <end position="10"/>
    </location>
</feature>
<comment type="caution">
    <text evidence="2">The sequence shown here is derived from an EMBL/GenBank/DDBJ whole genome shotgun (WGS) entry which is preliminary data.</text>
</comment>
<dbReference type="Proteomes" id="UP000014073">
    <property type="component" value="Unassembled WGS sequence"/>
</dbReference>